<feature type="transmembrane region" description="Helical" evidence="1">
    <location>
        <begin position="63"/>
        <end position="81"/>
    </location>
</feature>
<feature type="transmembrane region" description="Helical" evidence="1">
    <location>
        <begin position="6"/>
        <end position="26"/>
    </location>
</feature>
<evidence type="ECO:0000313" key="3">
    <source>
        <dbReference type="Proteomes" id="UP000033658"/>
    </source>
</evidence>
<dbReference type="InterPro" id="IPR024515">
    <property type="entry name" value="DUF3397"/>
</dbReference>
<dbReference type="Proteomes" id="UP000033658">
    <property type="component" value="Unassembled WGS sequence"/>
</dbReference>
<proteinExistence type="predicted"/>
<dbReference type="Pfam" id="PF11877">
    <property type="entry name" value="DUF3397"/>
    <property type="match status" value="1"/>
</dbReference>
<accession>A0AAW3H812</accession>
<feature type="transmembrane region" description="Helical" evidence="1">
    <location>
        <begin position="33"/>
        <end position="51"/>
    </location>
</feature>
<protein>
    <recommendedName>
        <fullName evidence="4">DUF3397 domain-containing protein</fullName>
    </recommendedName>
</protein>
<name>A0AAW3H812_STRGN</name>
<reference evidence="2 3" key="1">
    <citation type="submission" date="2015-02" db="EMBL/GenBank/DDBJ databases">
        <title>Evolution of amylase-binding proteins of oral streptococcal species.</title>
        <authorList>
            <person name="Haase E.M."/>
        </authorList>
    </citation>
    <scope>NUCLEOTIDE SEQUENCE [LARGE SCALE GENOMIC DNA]</scope>
    <source>
        <strain evidence="2 3">G9B</strain>
    </source>
</reference>
<feature type="transmembrane region" description="Helical" evidence="1">
    <location>
        <begin position="93"/>
        <end position="115"/>
    </location>
</feature>
<evidence type="ECO:0000256" key="1">
    <source>
        <dbReference type="SAM" id="Phobius"/>
    </source>
</evidence>
<evidence type="ECO:0008006" key="4">
    <source>
        <dbReference type="Google" id="ProtNLM"/>
    </source>
</evidence>
<keyword evidence="1" id="KW-0472">Membrane</keyword>
<evidence type="ECO:0000313" key="2">
    <source>
        <dbReference type="EMBL" id="KJQ59033.1"/>
    </source>
</evidence>
<comment type="caution">
    <text evidence="2">The sequence shown here is derived from an EMBL/GenBank/DDBJ whole genome shotgun (WGS) entry which is preliminary data.</text>
</comment>
<dbReference type="AlphaFoldDB" id="A0AAW3H812"/>
<keyword evidence="1" id="KW-1133">Transmembrane helix</keyword>
<organism evidence="2 3">
    <name type="scientific">Streptococcus gordonii</name>
    <dbReference type="NCBI Taxonomy" id="1302"/>
    <lineage>
        <taxon>Bacteria</taxon>
        <taxon>Bacillati</taxon>
        <taxon>Bacillota</taxon>
        <taxon>Bacilli</taxon>
        <taxon>Lactobacillales</taxon>
        <taxon>Streptococcaceae</taxon>
        <taxon>Streptococcus</taxon>
    </lineage>
</organism>
<keyword evidence="1" id="KW-0812">Transmembrane</keyword>
<dbReference type="RefSeq" id="WP_045503724.1">
    <property type="nucleotide sequence ID" value="NZ_JYGL01000001.1"/>
</dbReference>
<sequence>MMLLRIASVLFIFLTIALSIILIKFLRLKRFGLNFADLAFPMFFVEFYLISDRAYYHSMLPQLVLALSALAIGITVYFLKKKKTFYYPKFLKFFWRAGFMLTFFLYLAMVIGLFLTK</sequence>
<dbReference type="EMBL" id="JYGL01000001">
    <property type="protein sequence ID" value="KJQ59033.1"/>
    <property type="molecule type" value="Genomic_DNA"/>
</dbReference>
<gene>
    <name evidence="2" type="ORF">TZ86_00879</name>
</gene>